<protein>
    <submittedName>
        <fullName evidence="6">ABC transporter ATP-binding protein</fullName>
    </submittedName>
</protein>
<dbReference type="InterPro" id="IPR017871">
    <property type="entry name" value="ABC_transporter-like_CS"/>
</dbReference>
<evidence type="ECO:0000256" key="2">
    <source>
        <dbReference type="ARBA" id="ARBA00022741"/>
    </source>
</evidence>
<dbReference type="STRING" id="1088869.GMO_18170"/>
<name>G6XJE5_9PROT</name>
<feature type="domain" description="ABC transporter" evidence="5">
    <location>
        <begin position="23"/>
        <end position="266"/>
    </location>
</feature>
<evidence type="ECO:0000256" key="1">
    <source>
        <dbReference type="ARBA" id="ARBA00022448"/>
    </source>
</evidence>
<accession>G6XJE5</accession>
<dbReference type="PATRIC" id="fig|1088869.3.peg.1812"/>
<dbReference type="InterPro" id="IPR027417">
    <property type="entry name" value="P-loop_NTPase"/>
</dbReference>
<dbReference type="PROSITE" id="PS00211">
    <property type="entry name" value="ABC_TRANSPORTER_1"/>
    <property type="match status" value="1"/>
</dbReference>
<feature type="region of interest" description="Disordered" evidence="4">
    <location>
        <begin position="1"/>
        <end position="21"/>
    </location>
</feature>
<dbReference type="RefSeq" id="WP_008851964.1">
    <property type="nucleotide sequence ID" value="NZ_AGQV01000005.1"/>
</dbReference>
<dbReference type="Pfam" id="PF00005">
    <property type="entry name" value="ABC_tran"/>
    <property type="match status" value="1"/>
</dbReference>
<comment type="caution">
    <text evidence="6">The sequence shown here is derived from an EMBL/GenBank/DDBJ whole genome shotgun (WGS) entry which is preliminary data.</text>
</comment>
<keyword evidence="7" id="KW-1185">Reference proteome</keyword>
<sequence length="279" mass="29453">MTPSPNSIPASGAGTPADRPPKIRIRGLHKAFGRKLVLDSIDLDVETGTSMVIIGGSGSGKSVLLRCILGLIEPDAGTIEIDGENLLTAPRARQDALRKQIGMLFQNAALFDSMSVGDNVAFGVRAKHSSRNGPAPTRRQALELAGGLLEQVGLDPSVGDLSPSELSGGMQKRVGLARAIAGNPDIMFFDEPTTGLDPIMGAVIDGLIVDCVQKLGSTAIAITHDMASAQRIGNQAAMLYQGRLIWQGPATDLMHSGNAMVDQFTHGRREGPIKMELRK</sequence>
<organism evidence="6 7">
    <name type="scientific">Gluconobacter morbifer G707</name>
    <dbReference type="NCBI Taxonomy" id="1088869"/>
    <lineage>
        <taxon>Bacteria</taxon>
        <taxon>Pseudomonadati</taxon>
        <taxon>Pseudomonadota</taxon>
        <taxon>Alphaproteobacteria</taxon>
        <taxon>Acetobacterales</taxon>
        <taxon>Acetobacteraceae</taxon>
        <taxon>Gluconobacter</taxon>
    </lineage>
</organism>
<keyword evidence="1" id="KW-0813">Transport</keyword>
<dbReference type="Proteomes" id="UP000004949">
    <property type="component" value="Unassembled WGS sequence"/>
</dbReference>
<dbReference type="EMBL" id="AGQV01000005">
    <property type="protein sequence ID" value="EHH68050.1"/>
    <property type="molecule type" value="Genomic_DNA"/>
</dbReference>
<evidence type="ECO:0000313" key="7">
    <source>
        <dbReference type="Proteomes" id="UP000004949"/>
    </source>
</evidence>
<evidence type="ECO:0000256" key="4">
    <source>
        <dbReference type="SAM" id="MobiDB-lite"/>
    </source>
</evidence>
<dbReference type="PROSITE" id="PS50893">
    <property type="entry name" value="ABC_TRANSPORTER_2"/>
    <property type="match status" value="1"/>
</dbReference>
<dbReference type="Gene3D" id="3.40.50.300">
    <property type="entry name" value="P-loop containing nucleotide triphosphate hydrolases"/>
    <property type="match status" value="1"/>
</dbReference>
<evidence type="ECO:0000259" key="5">
    <source>
        <dbReference type="PROSITE" id="PS50893"/>
    </source>
</evidence>
<keyword evidence="2" id="KW-0547">Nucleotide-binding</keyword>
<dbReference type="eggNOG" id="COG1127">
    <property type="taxonomic scope" value="Bacteria"/>
</dbReference>
<dbReference type="PANTHER" id="PTHR43023">
    <property type="entry name" value="PROTEIN TRIGALACTOSYLDIACYLGLYCEROL 3, CHLOROPLASTIC"/>
    <property type="match status" value="1"/>
</dbReference>
<gene>
    <name evidence="6" type="ORF">GMO_18170</name>
</gene>
<dbReference type="GO" id="GO:0005524">
    <property type="term" value="F:ATP binding"/>
    <property type="evidence" value="ECO:0007669"/>
    <property type="project" value="UniProtKB-KW"/>
</dbReference>
<keyword evidence="3 6" id="KW-0067">ATP-binding</keyword>
<proteinExistence type="predicted"/>
<dbReference type="AlphaFoldDB" id="G6XJE5"/>
<dbReference type="InterPro" id="IPR003439">
    <property type="entry name" value="ABC_transporter-like_ATP-bd"/>
</dbReference>
<dbReference type="PANTHER" id="PTHR43023:SF6">
    <property type="entry name" value="INTERMEMBRANE PHOSPHOLIPID TRANSPORT SYSTEM ATP-BINDING PROTEIN MLAF"/>
    <property type="match status" value="1"/>
</dbReference>
<evidence type="ECO:0000313" key="6">
    <source>
        <dbReference type="EMBL" id="EHH68050.1"/>
    </source>
</evidence>
<reference evidence="6 7" key="1">
    <citation type="submission" date="2011-10" db="EMBL/GenBank/DDBJ databases">
        <title>Genome sequence of Gluconobacter morbifer G707, isolated from Drosophila gut.</title>
        <authorList>
            <person name="Lee W.-J."/>
            <person name="Kim E.-K."/>
        </authorList>
    </citation>
    <scope>NUCLEOTIDE SEQUENCE [LARGE SCALE GENOMIC DNA]</scope>
    <source>
        <strain evidence="6 7">G707</strain>
    </source>
</reference>
<dbReference type="SMART" id="SM00382">
    <property type="entry name" value="AAA"/>
    <property type="match status" value="1"/>
</dbReference>
<dbReference type="GO" id="GO:0016887">
    <property type="term" value="F:ATP hydrolysis activity"/>
    <property type="evidence" value="ECO:0007669"/>
    <property type="project" value="InterPro"/>
</dbReference>
<dbReference type="InterPro" id="IPR003593">
    <property type="entry name" value="AAA+_ATPase"/>
</dbReference>
<dbReference type="SUPFAM" id="SSF52540">
    <property type="entry name" value="P-loop containing nucleoside triphosphate hydrolases"/>
    <property type="match status" value="1"/>
</dbReference>
<evidence type="ECO:0000256" key="3">
    <source>
        <dbReference type="ARBA" id="ARBA00022840"/>
    </source>
</evidence>
<dbReference type="OrthoDB" id="9802264at2"/>